<name>A0AAD5CQM9_AMBAR</name>
<dbReference type="SUPFAM" id="SSF51569">
    <property type="entry name" value="Aldolase"/>
    <property type="match status" value="1"/>
</dbReference>
<dbReference type="EMBL" id="JAMZMK010007447">
    <property type="protein sequence ID" value="KAI7744741.1"/>
    <property type="molecule type" value="Genomic_DNA"/>
</dbReference>
<comment type="caution">
    <text evidence="8">The sequence shown here is derived from an EMBL/GenBank/DDBJ whole genome shotgun (WGS) entry which is preliminary data.</text>
</comment>
<dbReference type="Gene3D" id="3.20.20.70">
    <property type="entry name" value="Aldolase class I"/>
    <property type="match status" value="1"/>
</dbReference>
<organism evidence="8 9">
    <name type="scientific">Ambrosia artemisiifolia</name>
    <name type="common">Common ragweed</name>
    <dbReference type="NCBI Taxonomy" id="4212"/>
    <lineage>
        <taxon>Eukaryota</taxon>
        <taxon>Viridiplantae</taxon>
        <taxon>Streptophyta</taxon>
        <taxon>Embryophyta</taxon>
        <taxon>Tracheophyta</taxon>
        <taxon>Spermatophyta</taxon>
        <taxon>Magnoliopsida</taxon>
        <taxon>eudicotyledons</taxon>
        <taxon>Gunneridae</taxon>
        <taxon>Pentapetalae</taxon>
        <taxon>asterids</taxon>
        <taxon>campanulids</taxon>
        <taxon>Asterales</taxon>
        <taxon>Asteraceae</taxon>
        <taxon>Asteroideae</taxon>
        <taxon>Heliantheae alliance</taxon>
        <taxon>Heliantheae</taxon>
        <taxon>Ambrosia</taxon>
    </lineage>
</organism>
<protein>
    <recommendedName>
        <fullName evidence="3">hydroxymethylglutaryl-CoA lyase</fullName>
        <ecNumber evidence="3">4.1.3.4</ecNumber>
    </recommendedName>
</protein>
<evidence type="ECO:0000256" key="2">
    <source>
        <dbReference type="ARBA" id="ARBA00009405"/>
    </source>
</evidence>
<proteinExistence type="inferred from homology"/>
<dbReference type="PROSITE" id="PS01062">
    <property type="entry name" value="HMG_COA_LYASE"/>
    <property type="match status" value="1"/>
</dbReference>
<evidence type="ECO:0000256" key="5">
    <source>
        <dbReference type="ARBA" id="ARBA00023239"/>
    </source>
</evidence>
<gene>
    <name evidence="8" type="ORF">M8C21_016876</name>
</gene>
<dbReference type="FunFam" id="3.20.20.70:FF:000038">
    <property type="entry name" value="Hydroxymethylglutaryl-CoA lyase, mitochondrial"/>
    <property type="match status" value="1"/>
</dbReference>
<evidence type="ECO:0000256" key="1">
    <source>
        <dbReference type="ARBA" id="ARBA00005143"/>
    </source>
</evidence>
<dbReference type="GO" id="GO:0005739">
    <property type="term" value="C:mitochondrion"/>
    <property type="evidence" value="ECO:0007669"/>
    <property type="project" value="TreeGrafter"/>
</dbReference>
<dbReference type="NCBIfam" id="NF004283">
    <property type="entry name" value="PRK05692.1"/>
    <property type="match status" value="1"/>
</dbReference>
<evidence type="ECO:0000313" key="8">
    <source>
        <dbReference type="EMBL" id="KAI7744741.1"/>
    </source>
</evidence>
<comment type="similarity">
    <text evidence="2">Belongs to the HMG-CoA lyase family.</text>
</comment>
<dbReference type="GO" id="GO:0046872">
    <property type="term" value="F:metal ion binding"/>
    <property type="evidence" value="ECO:0007669"/>
    <property type="project" value="UniProtKB-KW"/>
</dbReference>
<dbReference type="Pfam" id="PF00682">
    <property type="entry name" value="HMGL-like"/>
    <property type="match status" value="1"/>
</dbReference>
<evidence type="ECO:0000256" key="4">
    <source>
        <dbReference type="ARBA" id="ARBA00022723"/>
    </source>
</evidence>
<dbReference type="PANTHER" id="PTHR42738">
    <property type="entry name" value="HYDROXYMETHYLGLUTARYL-COA LYASE"/>
    <property type="match status" value="1"/>
</dbReference>
<sequence length="402" mass="43373">MSSLEEPLGLDNLPSLSTIDLSRRFSSNRCSTSGEDSGLGYCWIEGKMCGSFNGYKEAFIWRNHKRESTHNECENRYPSKHTTNHQHTSYCNDTGPRDITNKIFKGMPSYVKIVEVGPRDGLQNEKNMVPTSVKIELIHRLISSGLSVVEATSFVSPKWVPQLADAKDVVEAVKNIEGARLPVLTPNLKGFEAAVAAGAKEIAVFASASESFSKANINCTIEESLARYRDVVNASKKLNIPVRGYVSCVVGCPVEGAISPSKVAYVAKQLHEMGCMEISLGDTIGIGTPGTVVPMLEAVMEVVPVEKLAVHFHDTYGQSLPNILVSLQMGISVVDTSVAGLGGCPYAKGASGNVATEDVVYMLNGLGIKTNVDLRKVLQTGDFICKYLGRQSGSKVAVAYKM</sequence>
<comment type="catalytic activity">
    <reaction evidence="6">
        <text>(3S)-3-hydroxy-3-methylglutaryl-CoA = acetoacetate + acetyl-CoA</text>
        <dbReference type="Rhea" id="RHEA:24404"/>
        <dbReference type="ChEBI" id="CHEBI:13705"/>
        <dbReference type="ChEBI" id="CHEBI:43074"/>
        <dbReference type="ChEBI" id="CHEBI:57288"/>
        <dbReference type="EC" id="4.1.3.4"/>
    </reaction>
</comment>
<evidence type="ECO:0000256" key="3">
    <source>
        <dbReference type="ARBA" id="ARBA00012910"/>
    </source>
</evidence>
<dbReference type="AlphaFoldDB" id="A0AAD5CQM9"/>
<keyword evidence="4" id="KW-0479">Metal-binding</keyword>
<feature type="domain" description="Pyruvate carboxyltransferase" evidence="7">
    <location>
        <begin position="111"/>
        <end position="378"/>
    </location>
</feature>
<evidence type="ECO:0000259" key="7">
    <source>
        <dbReference type="PROSITE" id="PS50991"/>
    </source>
</evidence>
<dbReference type="GO" id="GO:0006552">
    <property type="term" value="P:L-leucine catabolic process"/>
    <property type="evidence" value="ECO:0007669"/>
    <property type="project" value="TreeGrafter"/>
</dbReference>
<dbReference type="GO" id="GO:0046951">
    <property type="term" value="P:ketone body biosynthetic process"/>
    <property type="evidence" value="ECO:0007669"/>
    <property type="project" value="TreeGrafter"/>
</dbReference>
<dbReference type="PROSITE" id="PS50991">
    <property type="entry name" value="PYR_CT"/>
    <property type="match status" value="1"/>
</dbReference>
<dbReference type="InterPro" id="IPR043594">
    <property type="entry name" value="HMGL"/>
</dbReference>
<evidence type="ECO:0000313" key="9">
    <source>
        <dbReference type="Proteomes" id="UP001206925"/>
    </source>
</evidence>
<reference evidence="8" key="1">
    <citation type="submission" date="2022-06" db="EMBL/GenBank/DDBJ databases">
        <title>Uncovering the hologenomic basis of an extraordinary plant invasion.</title>
        <authorList>
            <person name="Bieker V.C."/>
            <person name="Martin M.D."/>
            <person name="Gilbert T."/>
            <person name="Hodgins K."/>
            <person name="Battlay P."/>
            <person name="Petersen B."/>
            <person name="Wilson J."/>
        </authorList>
    </citation>
    <scope>NUCLEOTIDE SEQUENCE</scope>
    <source>
        <strain evidence="8">AA19_3_7</strain>
        <tissue evidence="8">Leaf</tissue>
    </source>
</reference>
<dbReference type="Proteomes" id="UP001206925">
    <property type="component" value="Unassembled WGS sequence"/>
</dbReference>
<dbReference type="InterPro" id="IPR013785">
    <property type="entry name" value="Aldolase_TIM"/>
</dbReference>
<dbReference type="PANTHER" id="PTHR42738:SF7">
    <property type="entry name" value="HYDROXYMETHYLGLUTARYL-COA LYASE"/>
    <property type="match status" value="1"/>
</dbReference>
<dbReference type="EC" id="4.1.3.4" evidence="3"/>
<keyword evidence="5" id="KW-0456">Lyase</keyword>
<keyword evidence="9" id="KW-1185">Reference proteome</keyword>
<evidence type="ECO:0000256" key="6">
    <source>
        <dbReference type="ARBA" id="ARBA00049877"/>
    </source>
</evidence>
<dbReference type="InterPro" id="IPR000138">
    <property type="entry name" value="HMG_CoA_lyase_AS"/>
</dbReference>
<dbReference type="GO" id="GO:0004419">
    <property type="term" value="F:hydroxymethylglutaryl-CoA lyase activity"/>
    <property type="evidence" value="ECO:0007669"/>
    <property type="project" value="UniProtKB-EC"/>
</dbReference>
<dbReference type="InterPro" id="IPR000891">
    <property type="entry name" value="PYR_CT"/>
</dbReference>
<comment type="pathway">
    <text evidence="1">Metabolic intermediate metabolism; (S)-3-hydroxy-3-methylglutaryl-CoA degradation; acetoacetate from (S)-3-hydroxy-3-methylglutaryl-CoA: step 1/1.</text>
</comment>
<dbReference type="CDD" id="cd07938">
    <property type="entry name" value="DRE_TIM_HMGL"/>
    <property type="match status" value="1"/>
</dbReference>
<accession>A0AAD5CQM9</accession>